<dbReference type="RefSeq" id="WP_246311555.1">
    <property type="nucleotide sequence ID" value="NZ_BAAAHA010000010.1"/>
</dbReference>
<dbReference type="GO" id="GO:0003677">
    <property type="term" value="F:DNA binding"/>
    <property type="evidence" value="ECO:0007669"/>
    <property type="project" value="UniProtKB-KW"/>
</dbReference>
<dbReference type="InterPro" id="IPR000524">
    <property type="entry name" value="Tscrpt_reg_HTH_GntR"/>
</dbReference>
<dbReference type="Pfam" id="PF00392">
    <property type="entry name" value="GntR"/>
    <property type="match status" value="1"/>
</dbReference>
<organism evidence="6 7">
    <name type="scientific">Leifsonia naganoensis</name>
    <dbReference type="NCBI Taxonomy" id="150025"/>
    <lineage>
        <taxon>Bacteria</taxon>
        <taxon>Bacillati</taxon>
        <taxon>Actinomycetota</taxon>
        <taxon>Actinomycetes</taxon>
        <taxon>Micrococcales</taxon>
        <taxon>Microbacteriaceae</taxon>
        <taxon>Leifsonia</taxon>
    </lineage>
</organism>
<evidence type="ECO:0000313" key="6">
    <source>
        <dbReference type="EMBL" id="NYK10089.1"/>
    </source>
</evidence>
<dbReference type="PRINTS" id="PR00035">
    <property type="entry name" value="HTHGNTR"/>
</dbReference>
<dbReference type="AlphaFoldDB" id="A0A853DRJ4"/>
<dbReference type="InterPro" id="IPR036390">
    <property type="entry name" value="WH_DNA-bd_sf"/>
</dbReference>
<protein>
    <submittedName>
        <fullName evidence="6">DNA-binding GntR family transcriptional regulator</fullName>
    </submittedName>
</protein>
<keyword evidence="2 6" id="KW-0238">DNA-binding</keyword>
<reference evidence="6 7" key="1">
    <citation type="submission" date="2020-07" db="EMBL/GenBank/DDBJ databases">
        <title>Sequencing the genomes of 1000 actinobacteria strains.</title>
        <authorList>
            <person name="Klenk H.-P."/>
        </authorList>
    </citation>
    <scope>NUCLEOTIDE SEQUENCE [LARGE SCALE GENOMIC DNA]</scope>
    <source>
        <strain evidence="6 7">DSM 15166</strain>
    </source>
</reference>
<dbReference type="Gene3D" id="1.10.10.10">
    <property type="entry name" value="Winged helix-like DNA-binding domain superfamily/Winged helix DNA-binding domain"/>
    <property type="match status" value="1"/>
</dbReference>
<proteinExistence type="predicted"/>
<dbReference type="SMART" id="SM00345">
    <property type="entry name" value="HTH_GNTR"/>
    <property type="match status" value="1"/>
</dbReference>
<dbReference type="PROSITE" id="PS50949">
    <property type="entry name" value="HTH_GNTR"/>
    <property type="match status" value="1"/>
</dbReference>
<dbReference type="SUPFAM" id="SSF46785">
    <property type="entry name" value="Winged helix' DNA-binding domain"/>
    <property type="match status" value="1"/>
</dbReference>
<keyword evidence="1" id="KW-0805">Transcription regulation</keyword>
<feature type="region of interest" description="Disordered" evidence="4">
    <location>
        <begin position="213"/>
        <end position="232"/>
    </location>
</feature>
<dbReference type="Proteomes" id="UP000521075">
    <property type="component" value="Unassembled WGS sequence"/>
</dbReference>
<dbReference type="GO" id="GO:0003700">
    <property type="term" value="F:DNA-binding transcription factor activity"/>
    <property type="evidence" value="ECO:0007669"/>
    <property type="project" value="InterPro"/>
</dbReference>
<accession>A0A853DRJ4</accession>
<name>A0A853DRJ4_9MICO</name>
<keyword evidence="7" id="KW-1185">Reference proteome</keyword>
<gene>
    <name evidence="6" type="ORF">HNR14_001970</name>
</gene>
<dbReference type="CDD" id="cd07377">
    <property type="entry name" value="WHTH_GntR"/>
    <property type="match status" value="1"/>
</dbReference>
<sequence length="232" mass="25028">MLLKDVVRSRIREAIRDGTFRNGEVLRDAELSEWLGVSRTPIRAALDDLAREGLIETASNRYTRVATPDEASVVSATHAMGTLFAGAIRFALPGLPPETKLQLQERCTELAEVLRAGDLEAIGARFLPLFREFLRLSTNQLYSDRVSSPTDGLGFITQTESVFHASGGESALPRFAAAIEALGAAIAAGDVRAARDATEEVFMGWVPDVTSDIPKYQHDGGPGPTTEPTMTA</sequence>
<dbReference type="PANTHER" id="PTHR43537:SF5">
    <property type="entry name" value="UXU OPERON TRANSCRIPTIONAL REGULATOR"/>
    <property type="match status" value="1"/>
</dbReference>
<dbReference type="PANTHER" id="PTHR43537">
    <property type="entry name" value="TRANSCRIPTIONAL REGULATOR, GNTR FAMILY"/>
    <property type="match status" value="1"/>
</dbReference>
<keyword evidence="3" id="KW-0804">Transcription</keyword>
<evidence type="ECO:0000259" key="5">
    <source>
        <dbReference type="PROSITE" id="PS50949"/>
    </source>
</evidence>
<evidence type="ECO:0000256" key="4">
    <source>
        <dbReference type="SAM" id="MobiDB-lite"/>
    </source>
</evidence>
<comment type="caution">
    <text evidence="6">The sequence shown here is derived from an EMBL/GenBank/DDBJ whole genome shotgun (WGS) entry which is preliminary data.</text>
</comment>
<dbReference type="EMBL" id="JACCHJ010000001">
    <property type="protein sequence ID" value="NYK10089.1"/>
    <property type="molecule type" value="Genomic_DNA"/>
</dbReference>
<evidence type="ECO:0000256" key="3">
    <source>
        <dbReference type="ARBA" id="ARBA00023163"/>
    </source>
</evidence>
<evidence type="ECO:0000313" key="7">
    <source>
        <dbReference type="Proteomes" id="UP000521075"/>
    </source>
</evidence>
<evidence type="ECO:0000256" key="2">
    <source>
        <dbReference type="ARBA" id="ARBA00023125"/>
    </source>
</evidence>
<evidence type="ECO:0000256" key="1">
    <source>
        <dbReference type="ARBA" id="ARBA00023015"/>
    </source>
</evidence>
<feature type="domain" description="HTH gntR-type" evidence="5">
    <location>
        <begin position="1"/>
        <end position="68"/>
    </location>
</feature>
<dbReference type="InterPro" id="IPR036388">
    <property type="entry name" value="WH-like_DNA-bd_sf"/>
</dbReference>